<evidence type="ECO:0000313" key="3">
    <source>
        <dbReference type="Proteomes" id="UP001500897"/>
    </source>
</evidence>
<evidence type="ECO:0000259" key="1">
    <source>
        <dbReference type="Pfam" id="PF01636"/>
    </source>
</evidence>
<dbReference type="InterPro" id="IPR002575">
    <property type="entry name" value="Aminoglycoside_PTrfase"/>
</dbReference>
<accession>A0ABN2XW33</accession>
<organism evidence="2 3">
    <name type="scientific">Kitasatospora saccharophila</name>
    <dbReference type="NCBI Taxonomy" id="407973"/>
    <lineage>
        <taxon>Bacteria</taxon>
        <taxon>Bacillati</taxon>
        <taxon>Actinomycetota</taxon>
        <taxon>Actinomycetes</taxon>
        <taxon>Kitasatosporales</taxon>
        <taxon>Streptomycetaceae</taxon>
        <taxon>Kitasatospora</taxon>
    </lineage>
</organism>
<dbReference type="Gene3D" id="3.90.1200.10">
    <property type="match status" value="1"/>
</dbReference>
<dbReference type="SUPFAM" id="SSF56112">
    <property type="entry name" value="Protein kinase-like (PK-like)"/>
    <property type="match status" value="1"/>
</dbReference>
<dbReference type="EMBL" id="BAAANS010000059">
    <property type="protein sequence ID" value="GAA2117566.1"/>
    <property type="molecule type" value="Genomic_DNA"/>
</dbReference>
<proteinExistence type="predicted"/>
<dbReference type="Pfam" id="PF01636">
    <property type="entry name" value="APH"/>
    <property type="match status" value="1"/>
</dbReference>
<dbReference type="Proteomes" id="UP001500897">
    <property type="component" value="Unassembled WGS sequence"/>
</dbReference>
<dbReference type="InterPro" id="IPR011009">
    <property type="entry name" value="Kinase-like_dom_sf"/>
</dbReference>
<reference evidence="2 3" key="1">
    <citation type="journal article" date="2019" name="Int. J. Syst. Evol. Microbiol.">
        <title>The Global Catalogue of Microorganisms (GCM) 10K type strain sequencing project: providing services to taxonomists for standard genome sequencing and annotation.</title>
        <authorList>
            <consortium name="The Broad Institute Genomics Platform"/>
            <consortium name="The Broad Institute Genome Sequencing Center for Infectious Disease"/>
            <person name="Wu L."/>
            <person name="Ma J."/>
        </authorList>
    </citation>
    <scope>NUCLEOTIDE SEQUENCE [LARGE SCALE GENOMIC DNA]</scope>
    <source>
        <strain evidence="2 3">JCM 14559</strain>
    </source>
</reference>
<feature type="domain" description="Aminoglycoside phosphotransferase" evidence="1">
    <location>
        <begin position="112"/>
        <end position="196"/>
    </location>
</feature>
<dbReference type="RefSeq" id="WP_344557256.1">
    <property type="nucleotide sequence ID" value="NZ_BAAANS010000059.1"/>
</dbReference>
<evidence type="ECO:0000313" key="2">
    <source>
        <dbReference type="EMBL" id="GAA2117566.1"/>
    </source>
</evidence>
<comment type="caution">
    <text evidence="2">The sequence shown here is derived from an EMBL/GenBank/DDBJ whole genome shotgun (WGS) entry which is preliminary data.</text>
</comment>
<gene>
    <name evidence="2" type="ORF">GCM10009759_64080</name>
</gene>
<keyword evidence="3" id="KW-1185">Reference proteome</keyword>
<name>A0ABN2XW33_9ACTN</name>
<protein>
    <recommendedName>
        <fullName evidence="1">Aminoglycoside phosphotransferase domain-containing protein</fullName>
    </recommendedName>
</protein>
<sequence length="269" mass="28403">MDGEPVGGELLAGGLANAGAVRRRGGVVERPAPPHAAALHGFLAALRAGGFAGAPVPVGPVTGGRERLEFLPGEVAVPPYPAWALDDAALVSVARLLRRWHAASARTPFDPAAHWPDEFADPEGGPLLCHNDVCAENVVFRAGGAAALIDFDFAAPGRPLWDVALTARYWVPALDPATAAETGRAHLEVPRRLALFAGAYALSAADRRALPSVLEQATAVCRAFVARRVAAGDAAFVTSFDSYGGWARWDRLQSWLADQRPSLERQLRG</sequence>